<name>A0A1H1QK81_9ACTN</name>
<protein>
    <submittedName>
        <fullName evidence="2">Anti-anti-sigma regulatory factor (Antagonist of anti-sigma factor)</fullName>
    </submittedName>
</protein>
<accession>A0A1H1QK81</accession>
<sequence length="109" mass="12048">MGDVEVVDHGDREILVHLRGRIDEALRPRLDAAVEQIAMLDDIDGRDRVVVDVREVTTLEYAGLCFLSALVRQGQLRGHDVALAMVSEQARRALEAAHWPHGPILSGSM</sequence>
<dbReference type="Pfam" id="PF01740">
    <property type="entry name" value="STAS"/>
    <property type="match status" value="1"/>
</dbReference>
<evidence type="ECO:0000259" key="1">
    <source>
        <dbReference type="PROSITE" id="PS50801"/>
    </source>
</evidence>
<dbReference type="SUPFAM" id="SSF52091">
    <property type="entry name" value="SpoIIaa-like"/>
    <property type="match status" value="1"/>
</dbReference>
<dbReference type="PROSITE" id="PS50801">
    <property type="entry name" value="STAS"/>
    <property type="match status" value="1"/>
</dbReference>
<proteinExistence type="predicted"/>
<dbReference type="AlphaFoldDB" id="A0A1H1QK81"/>
<dbReference type="Gene3D" id="3.30.750.24">
    <property type="entry name" value="STAS domain"/>
    <property type="match status" value="1"/>
</dbReference>
<dbReference type="EMBL" id="LT629732">
    <property type="protein sequence ID" value="SDS23878.1"/>
    <property type="molecule type" value="Genomic_DNA"/>
</dbReference>
<dbReference type="Proteomes" id="UP000198983">
    <property type="component" value="Chromosome I"/>
</dbReference>
<evidence type="ECO:0000313" key="3">
    <source>
        <dbReference type="Proteomes" id="UP000198983"/>
    </source>
</evidence>
<dbReference type="InterPro" id="IPR002645">
    <property type="entry name" value="STAS_dom"/>
</dbReference>
<dbReference type="InterPro" id="IPR036513">
    <property type="entry name" value="STAS_dom_sf"/>
</dbReference>
<evidence type="ECO:0000313" key="2">
    <source>
        <dbReference type="EMBL" id="SDS23878.1"/>
    </source>
</evidence>
<reference evidence="2 3" key="1">
    <citation type="submission" date="2016-10" db="EMBL/GenBank/DDBJ databases">
        <authorList>
            <person name="de Groot N.N."/>
        </authorList>
    </citation>
    <scope>NUCLEOTIDE SEQUENCE [LARGE SCALE GENOMIC DNA]</scope>
    <source>
        <strain evidence="2 3">DSM 22024</strain>
    </source>
</reference>
<gene>
    <name evidence="2" type="ORF">SAMN04489717_2051</name>
</gene>
<organism evidence="2 3">
    <name type="scientific">Actinopolymorpha singaporensis</name>
    <dbReference type="NCBI Taxonomy" id="117157"/>
    <lineage>
        <taxon>Bacteria</taxon>
        <taxon>Bacillati</taxon>
        <taxon>Actinomycetota</taxon>
        <taxon>Actinomycetes</taxon>
        <taxon>Propionibacteriales</taxon>
        <taxon>Actinopolymorphaceae</taxon>
        <taxon>Actinopolymorpha</taxon>
    </lineage>
</organism>
<feature type="domain" description="STAS" evidence="1">
    <location>
        <begin position="14"/>
        <end position="109"/>
    </location>
</feature>
<dbReference type="OrthoDB" id="3828587at2"/>
<keyword evidence="3" id="KW-1185">Reference proteome</keyword>
<dbReference type="RefSeq" id="WP_092652694.1">
    <property type="nucleotide sequence ID" value="NZ_LT629732.1"/>
</dbReference>